<protein>
    <submittedName>
        <fullName evidence="7">NAC transcription factors 38</fullName>
    </submittedName>
</protein>
<reference evidence="7" key="1">
    <citation type="journal article" date="2015" name="PLoS ONE">
        <title>Genome-Wide Identification and Expression Analysis of the NAC Transcription Factor Family in Cassava.</title>
        <authorList>
            <person name="Hu W."/>
            <person name="Wei Y."/>
            <person name="Xia Z."/>
            <person name="Yan Y."/>
            <person name="Hou X."/>
            <person name="Zou M."/>
            <person name="Lu C."/>
            <person name="Wang W."/>
            <person name="Peng M."/>
        </authorList>
    </citation>
    <scope>NUCLEOTIDE SEQUENCE</scope>
    <source>
        <strain evidence="7">MeNAC38</strain>
    </source>
</reference>
<dbReference type="EMBL" id="CM004398">
    <property type="protein sequence ID" value="OAY36112.1"/>
    <property type="molecule type" value="Genomic_DNA"/>
</dbReference>
<dbReference type="OrthoDB" id="1877845at2759"/>
<evidence type="ECO:0000256" key="2">
    <source>
        <dbReference type="ARBA" id="ARBA00023125"/>
    </source>
</evidence>
<proteinExistence type="evidence at transcript level"/>
<keyword evidence="4" id="KW-0539">Nucleus</keyword>
<evidence type="ECO:0000256" key="5">
    <source>
        <dbReference type="SAM" id="MobiDB-lite"/>
    </source>
</evidence>
<reference evidence="8 9" key="2">
    <citation type="submission" date="2016-02" db="EMBL/GenBank/DDBJ databases">
        <title>WGS assembly of Manihot esculenta.</title>
        <authorList>
            <person name="Bredeson J.V."/>
            <person name="Prochnik S.E."/>
            <person name="Lyons J.B."/>
            <person name="Schmutz J."/>
            <person name="Grimwood J."/>
            <person name="Vrebalov J."/>
            <person name="Bart R.S."/>
            <person name="Amuge T."/>
            <person name="Ferguson M.E."/>
            <person name="Green R."/>
            <person name="Putnam N."/>
            <person name="Stites J."/>
            <person name="Rounsley S."/>
            <person name="Rokhsar D.S."/>
        </authorList>
    </citation>
    <scope>NUCLEOTIDE SEQUENCE [LARGE SCALE GENOMIC DNA]</scope>
    <source>
        <strain evidence="9">cv. AM560-2</strain>
        <tissue evidence="8">Leaf</tissue>
    </source>
</reference>
<dbReference type="PANTHER" id="PTHR31719:SF85">
    <property type="entry name" value="NAC DOMAIN-CONTAINING PROTEIN"/>
    <property type="match status" value="1"/>
</dbReference>
<dbReference type="STRING" id="3983.A0A0M4FLP9"/>
<dbReference type="AlphaFoldDB" id="A0A0M4FLP9"/>
<dbReference type="Gramene" id="Manes.12G156800.1.v8.1">
    <property type="protein sequence ID" value="Manes.12G156800.1.v8.1.CDS"/>
    <property type="gene ID" value="Manes.12G156800.v8.1"/>
</dbReference>
<evidence type="ECO:0000259" key="6">
    <source>
        <dbReference type="PROSITE" id="PS51005"/>
    </source>
</evidence>
<dbReference type="OMA" id="LIPCHPN"/>
<dbReference type="InterPro" id="IPR003441">
    <property type="entry name" value="NAC-dom"/>
</dbReference>
<name>A0A0M4FLP9_MANES</name>
<dbReference type="SUPFAM" id="SSF101941">
    <property type="entry name" value="NAC domain"/>
    <property type="match status" value="1"/>
</dbReference>
<feature type="domain" description="NAC" evidence="6">
    <location>
        <begin position="9"/>
        <end position="153"/>
    </location>
</feature>
<dbReference type="SMR" id="A0A0M4FLP9"/>
<evidence type="ECO:0000313" key="9">
    <source>
        <dbReference type="Proteomes" id="UP000091857"/>
    </source>
</evidence>
<gene>
    <name evidence="8" type="ORF">MANES_12G156800</name>
</gene>
<dbReference type="GO" id="GO:0006355">
    <property type="term" value="P:regulation of DNA-templated transcription"/>
    <property type="evidence" value="ECO:0007669"/>
    <property type="project" value="InterPro"/>
</dbReference>
<dbReference type="PROSITE" id="PS51005">
    <property type="entry name" value="NAC"/>
    <property type="match status" value="1"/>
</dbReference>
<feature type="region of interest" description="Disordered" evidence="5">
    <location>
        <begin position="159"/>
        <end position="178"/>
    </location>
</feature>
<sequence length="200" mass="23224">MGDYSSLKLPPGFRFCPTDQELILHFLYRKASLLPSHDIIPDLHPLDPWNLHGKALSSGNHWYFFTQMMEFESQQQVTENGVWKKLDVQKPIFSDSGNKIGIKNYLVYYIGQPPTAIETNWIMHQYHLCNSSSPKRIRKSDYHKWVLCRVYQSVENSGKSLNCRDDDEDEDDDDDGTELSCLDEMFLSLEDDLDDISLPN</sequence>
<dbReference type="PANTHER" id="PTHR31719">
    <property type="entry name" value="NAC TRANSCRIPTION FACTOR 56"/>
    <property type="match status" value="1"/>
</dbReference>
<accession>A0A0M4FLP9</accession>
<evidence type="ECO:0000256" key="1">
    <source>
        <dbReference type="ARBA" id="ARBA00023015"/>
    </source>
</evidence>
<keyword evidence="3" id="KW-0804">Transcription</keyword>
<dbReference type="Gene3D" id="2.170.150.80">
    <property type="entry name" value="NAC domain"/>
    <property type="match status" value="1"/>
</dbReference>
<evidence type="ECO:0000256" key="4">
    <source>
        <dbReference type="ARBA" id="ARBA00023242"/>
    </source>
</evidence>
<keyword evidence="9" id="KW-1185">Reference proteome</keyword>
<evidence type="ECO:0000256" key="3">
    <source>
        <dbReference type="ARBA" id="ARBA00023163"/>
    </source>
</evidence>
<organism evidence="7">
    <name type="scientific">Manihot esculenta</name>
    <name type="common">Cassava</name>
    <name type="synonym">Jatropha manihot</name>
    <dbReference type="NCBI Taxonomy" id="3983"/>
    <lineage>
        <taxon>Eukaryota</taxon>
        <taxon>Viridiplantae</taxon>
        <taxon>Streptophyta</taxon>
        <taxon>Embryophyta</taxon>
        <taxon>Tracheophyta</taxon>
        <taxon>Spermatophyta</taxon>
        <taxon>Magnoliopsida</taxon>
        <taxon>eudicotyledons</taxon>
        <taxon>Gunneridae</taxon>
        <taxon>Pentapetalae</taxon>
        <taxon>rosids</taxon>
        <taxon>fabids</taxon>
        <taxon>Malpighiales</taxon>
        <taxon>Euphorbiaceae</taxon>
        <taxon>Crotonoideae</taxon>
        <taxon>Manihoteae</taxon>
        <taxon>Manihot</taxon>
    </lineage>
</organism>
<evidence type="ECO:0000313" key="7">
    <source>
        <dbReference type="EMBL" id="ALC79015.1"/>
    </source>
</evidence>
<dbReference type="GO" id="GO:0003677">
    <property type="term" value="F:DNA binding"/>
    <property type="evidence" value="ECO:0007669"/>
    <property type="project" value="UniProtKB-KW"/>
</dbReference>
<dbReference type="Pfam" id="PF02365">
    <property type="entry name" value="NAM"/>
    <property type="match status" value="1"/>
</dbReference>
<feature type="compositionally biased region" description="Acidic residues" evidence="5">
    <location>
        <begin position="165"/>
        <end position="177"/>
    </location>
</feature>
<dbReference type="EMBL" id="KR605176">
    <property type="protein sequence ID" value="ALC79015.1"/>
    <property type="molecule type" value="mRNA"/>
</dbReference>
<dbReference type="InterPro" id="IPR036093">
    <property type="entry name" value="NAC_dom_sf"/>
</dbReference>
<keyword evidence="2" id="KW-0238">DNA-binding</keyword>
<dbReference type="Proteomes" id="UP000091857">
    <property type="component" value="Chromosome 12"/>
</dbReference>
<keyword evidence="1" id="KW-0805">Transcription regulation</keyword>
<evidence type="ECO:0000313" key="8">
    <source>
        <dbReference type="EMBL" id="OAY36112.1"/>
    </source>
</evidence>
<dbReference type="GO" id="GO:0048731">
    <property type="term" value="P:system development"/>
    <property type="evidence" value="ECO:0000318"/>
    <property type="project" value="GO_Central"/>
</dbReference>